<evidence type="ECO:0000313" key="1">
    <source>
        <dbReference type="EMBL" id="CAG8652867.1"/>
    </source>
</evidence>
<comment type="caution">
    <text evidence="1">The sequence shown here is derived from an EMBL/GenBank/DDBJ whole genome shotgun (WGS) entry which is preliminary data.</text>
</comment>
<accession>A0ACA9NEQ5</accession>
<feature type="non-terminal residue" evidence="1">
    <location>
        <position position="357"/>
    </location>
</feature>
<organism evidence="1 2">
    <name type="scientific">Acaulospora colombiana</name>
    <dbReference type="NCBI Taxonomy" id="27376"/>
    <lineage>
        <taxon>Eukaryota</taxon>
        <taxon>Fungi</taxon>
        <taxon>Fungi incertae sedis</taxon>
        <taxon>Mucoromycota</taxon>
        <taxon>Glomeromycotina</taxon>
        <taxon>Glomeromycetes</taxon>
        <taxon>Diversisporales</taxon>
        <taxon>Acaulosporaceae</taxon>
        <taxon>Acaulospora</taxon>
    </lineage>
</organism>
<reference evidence="1" key="1">
    <citation type="submission" date="2021-06" db="EMBL/GenBank/DDBJ databases">
        <authorList>
            <person name="Kallberg Y."/>
            <person name="Tangrot J."/>
            <person name="Rosling A."/>
        </authorList>
    </citation>
    <scope>NUCLEOTIDE SEQUENCE</scope>
    <source>
        <strain evidence="1">CL356</strain>
    </source>
</reference>
<evidence type="ECO:0000313" key="2">
    <source>
        <dbReference type="Proteomes" id="UP000789525"/>
    </source>
</evidence>
<dbReference type="Proteomes" id="UP000789525">
    <property type="component" value="Unassembled WGS sequence"/>
</dbReference>
<keyword evidence="2" id="KW-1185">Reference proteome</keyword>
<sequence length="357" mass="37369">MTPTNNNPQNSRRNSPTPPPSAGSNSSGPEPFANPALGTNGVDSMGFSFGQNFSQDYSYNSDSDYMSGIGMGMGDDLTTFSSFGSYGVFNDSTTNNTSMNNPTGLASPTSPSEVQHIVETTIMTGVENGGGHIAPNAKRRRMTLDSNFSGSSVAHTTGGSNSAHSSPTGMAGKGSGNSPPYFSLDATLNGSNNGISGSTNNNAVDQNGAASPTRSLFASSPGQSLQTMSNVTYDYYGYPIHPPMAPLHPPSLMHPHSLTWGENQLQHTPTQSSMSQVHSMSRSPSHSRNASHSHSRSRSGSQHITMPLYLYDGGASSRVYEGANAATPTATGTNNPTDEEIFNSGFDLFEHSGADDS</sequence>
<dbReference type="EMBL" id="CAJVPT010021077">
    <property type="protein sequence ID" value="CAG8652867.1"/>
    <property type="molecule type" value="Genomic_DNA"/>
</dbReference>
<gene>
    <name evidence="1" type="ORF">ACOLOM_LOCUS8309</name>
</gene>
<proteinExistence type="predicted"/>
<protein>
    <submittedName>
        <fullName evidence="1">13845_t:CDS:1</fullName>
    </submittedName>
</protein>
<name>A0ACA9NEQ5_9GLOM</name>